<reference evidence="1" key="1">
    <citation type="submission" date="2010-02" db="EMBL/GenBank/DDBJ databases">
        <title>Sequencing and annotation of the Blastocystis hominis genome.</title>
        <authorList>
            <person name="Wincker P."/>
        </authorList>
    </citation>
    <scope>NUCLEOTIDE SEQUENCE</scope>
    <source>
        <strain evidence="1">Singapore isolate B</strain>
    </source>
</reference>
<sequence>MIQLLGHFHEYDKLDSLIQYMNKDKIPFDGRIYSALIEAFEDTQLVIDVYNDAKNNVRFRMLCDPKLPESDPYASLLFPQDTLSQQYQQFPKVIDCAKLKQAACKTIVLQELSSVVVGVDCFEVDEHCFAGVRARLDLYHGLPFSCKKDV</sequence>
<dbReference type="OrthoDB" id="10398022at2759"/>
<accession>D8MB77</accession>
<organism evidence="1">
    <name type="scientific">Blastocystis hominis</name>
    <dbReference type="NCBI Taxonomy" id="12968"/>
    <lineage>
        <taxon>Eukaryota</taxon>
        <taxon>Sar</taxon>
        <taxon>Stramenopiles</taxon>
        <taxon>Bigyra</taxon>
        <taxon>Opalozoa</taxon>
        <taxon>Opalinata</taxon>
        <taxon>Blastocystidae</taxon>
        <taxon>Blastocystis</taxon>
    </lineage>
</organism>
<dbReference type="AlphaFoldDB" id="D8MB77"/>
<dbReference type="EMBL" id="FN668690">
    <property type="protein sequence ID" value="CBK25316.2"/>
    <property type="molecule type" value="Genomic_DNA"/>
</dbReference>
<keyword evidence="2" id="KW-1185">Reference proteome</keyword>
<gene>
    <name evidence="1" type="ORF">GSBLH_T00004930001</name>
</gene>
<proteinExistence type="predicted"/>
<dbReference type="Proteomes" id="UP000008312">
    <property type="component" value="Unassembled WGS sequence"/>
</dbReference>
<evidence type="ECO:0000313" key="2">
    <source>
        <dbReference type="Proteomes" id="UP000008312"/>
    </source>
</evidence>
<evidence type="ECO:0000313" key="1">
    <source>
        <dbReference type="EMBL" id="CBK25316.2"/>
    </source>
</evidence>
<dbReference type="RefSeq" id="XP_012899364.1">
    <property type="nucleotide sequence ID" value="XM_013043910.1"/>
</dbReference>
<protein>
    <submittedName>
        <fullName evidence="1">Uncharacterized protein</fullName>
    </submittedName>
</protein>
<name>D8MB77_BLAHO</name>
<dbReference type="GeneID" id="24921923"/>
<dbReference type="InParanoid" id="D8MB77"/>